<comment type="similarity">
    <text evidence="1">Belongs to the LOG family.</text>
</comment>
<dbReference type="InterPro" id="IPR052341">
    <property type="entry name" value="LOG_family_nucleotidases"/>
</dbReference>
<proteinExistence type="inferred from homology"/>
<comment type="caution">
    <text evidence="2">The sequence shown here is derived from an EMBL/GenBank/DDBJ whole genome shotgun (WGS) entry which is preliminary data.</text>
</comment>
<dbReference type="Gene3D" id="3.40.50.450">
    <property type="match status" value="1"/>
</dbReference>
<dbReference type="STRING" id="1802301.A2664_00345"/>
<evidence type="ECO:0000256" key="1">
    <source>
        <dbReference type="RuleBase" id="RU363015"/>
    </source>
</evidence>
<keyword evidence="1" id="KW-0203">Cytokinin biosynthesis</keyword>
<dbReference type="GO" id="GO:0005829">
    <property type="term" value="C:cytosol"/>
    <property type="evidence" value="ECO:0007669"/>
    <property type="project" value="TreeGrafter"/>
</dbReference>
<dbReference type="EMBL" id="MHRF01000003">
    <property type="protein sequence ID" value="OHA18663.1"/>
    <property type="molecule type" value="Genomic_DNA"/>
</dbReference>
<dbReference type="InterPro" id="IPR031100">
    <property type="entry name" value="LOG_fam"/>
</dbReference>
<protein>
    <recommendedName>
        <fullName evidence="1">Cytokinin riboside 5'-monophosphate phosphoribohydrolase</fullName>
        <ecNumber evidence="1">3.2.2.n1</ecNumber>
    </recommendedName>
</protein>
<dbReference type="PANTHER" id="PTHR43393">
    <property type="entry name" value="CYTOKININ RIBOSIDE 5'-MONOPHOSPHATE PHOSPHORIBOHYDROLASE"/>
    <property type="match status" value="1"/>
</dbReference>
<dbReference type="InterPro" id="IPR005269">
    <property type="entry name" value="LOG"/>
</dbReference>
<evidence type="ECO:0000313" key="2">
    <source>
        <dbReference type="EMBL" id="OHA18663.1"/>
    </source>
</evidence>
<keyword evidence="1" id="KW-0378">Hydrolase</keyword>
<dbReference type="Pfam" id="PF03641">
    <property type="entry name" value="Lysine_decarbox"/>
    <property type="match status" value="1"/>
</dbReference>
<dbReference type="EC" id="3.2.2.n1" evidence="1"/>
<reference evidence="2 3" key="1">
    <citation type="journal article" date="2016" name="Nat. Commun.">
        <title>Thousands of microbial genomes shed light on interconnected biogeochemical processes in an aquifer system.</title>
        <authorList>
            <person name="Anantharaman K."/>
            <person name="Brown C.T."/>
            <person name="Hug L.A."/>
            <person name="Sharon I."/>
            <person name="Castelle C.J."/>
            <person name="Probst A.J."/>
            <person name="Thomas B.C."/>
            <person name="Singh A."/>
            <person name="Wilkins M.J."/>
            <person name="Karaoz U."/>
            <person name="Brodie E.L."/>
            <person name="Williams K.H."/>
            <person name="Hubbard S.S."/>
            <person name="Banfield J.F."/>
        </authorList>
    </citation>
    <scope>NUCLEOTIDE SEQUENCE [LARGE SCALE GENOMIC DNA]</scope>
</reference>
<dbReference type="GO" id="GO:0016787">
    <property type="term" value="F:hydrolase activity"/>
    <property type="evidence" value="ECO:0007669"/>
    <property type="project" value="UniProtKB-KW"/>
</dbReference>
<dbReference type="NCBIfam" id="TIGR00730">
    <property type="entry name" value="Rossman fold protein, TIGR00730 family"/>
    <property type="match status" value="1"/>
</dbReference>
<dbReference type="PANTHER" id="PTHR43393:SF3">
    <property type="entry name" value="LYSINE DECARBOXYLASE-LIKE PROTEIN"/>
    <property type="match status" value="1"/>
</dbReference>
<name>A0A1G2M4D7_9BACT</name>
<accession>A0A1G2M4D7</accession>
<dbReference type="Proteomes" id="UP000178873">
    <property type="component" value="Unassembled WGS sequence"/>
</dbReference>
<evidence type="ECO:0000313" key="3">
    <source>
        <dbReference type="Proteomes" id="UP000178873"/>
    </source>
</evidence>
<gene>
    <name evidence="2" type="ORF">A2664_00345</name>
</gene>
<organism evidence="2 3">
    <name type="scientific">Candidatus Taylorbacteria bacterium RIFCSPHIGHO2_01_FULL_46_22b</name>
    <dbReference type="NCBI Taxonomy" id="1802301"/>
    <lineage>
        <taxon>Bacteria</taxon>
        <taxon>Candidatus Tayloriibacteriota</taxon>
    </lineage>
</organism>
<dbReference type="AlphaFoldDB" id="A0A1G2M4D7"/>
<dbReference type="SUPFAM" id="SSF102405">
    <property type="entry name" value="MCP/YpsA-like"/>
    <property type="match status" value="1"/>
</dbReference>
<sequence>MQKDSTHPLKASRPITAEEVASDAKKRVSLIDKEFTEGLEFIRKYEKSVSIFGSSMLPDNSPYCQKAREIGAAIAKIGYTVITGGGPGIMQAANQGAFEAGGKSIGLNITLPHEQAPNPYLTDYYEFYYFFSRKVALTFAAEAYLFFPGGYGTMNEFFEIATLVQTQRIESVPIILVCSEFWKPFDSFIKEMLYKKNKMIDDHSLSLYTLCDDEKEIISMIQRTPIIDTVPFPK</sequence>
<dbReference type="GO" id="GO:0009691">
    <property type="term" value="P:cytokinin biosynthetic process"/>
    <property type="evidence" value="ECO:0007669"/>
    <property type="project" value="UniProtKB-UniRule"/>
</dbReference>